<sequence length="186" mass="21142">MKKILVAVLILFAGCKSASRQIDLETSCELVTVENEILLDSSSFFQVHYKIFVKSEEPGILCYSRGNGIARVTVIEVNDFGIVGRIVSESGFKESISFSAKENQMYNMLLSDIQNLTVFQDCKEPLPTHVTTTDVYIKDKNSNKFTYYSFHSPFKLGKTLRMKLGNAFKLMELTYNKMHNPDIVKK</sequence>
<organism evidence="2 3">
    <name type="scientific">Rufibacter sediminis</name>
    <dbReference type="NCBI Taxonomy" id="2762756"/>
    <lineage>
        <taxon>Bacteria</taxon>
        <taxon>Pseudomonadati</taxon>
        <taxon>Bacteroidota</taxon>
        <taxon>Cytophagia</taxon>
        <taxon>Cytophagales</taxon>
        <taxon>Hymenobacteraceae</taxon>
        <taxon>Rufibacter</taxon>
    </lineage>
</organism>
<dbReference type="Proteomes" id="UP000659698">
    <property type="component" value="Unassembled WGS sequence"/>
</dbReference>
<feature type="chain" id="PRO_5046817757" description="Lipoprotein" evidence="1">
    <location>
        <begin position="19"/>
        <end position="186"/>
    </location>
</feature>
<proteinExistence type="predicted"/>
<evidence type="ECO:0008006" key="4">
    <source>
        <dbReference type="Google" id="ProtNLM"/>
    </source>
</evidence>
<feature type="signal peptide" evidence="1">
    <location>
        <begin position="1"/>
        <end position="18"/>
    </location>
</feature>
<gene>
    <name evidence="2" type="ORF">H7U12_03290</name>
</gene>
<keyword evidence="3" id="KW-1185">Reference proteome</keyword>
<evidence type="ECO:0000313" key="2">
    <source>
        <dbReference type="EMBL" id="MBC3538689.1"/>
    </source>
</evidence>
<accession>A0ABR6VP76</accession>
<evidence type="ECO:0000313" key="3">
    <source>
        <dbReference type="Proteomes" id="UP000659698"/>
    </source>
</evidence>
<name>A0ABR6VP76_9BACT</name>
<reference evidence="2 3" key="1">
    <citation type="journal article" date="2019" name="Int. J. Syst. Evol. Microbiol.">
        <title>Rufibacter sediminis sp. nov., isolated from freshwater lake sediment.</title>
        <authorList>
            <person name="Qu J.H."/>
            <person name="Zhang L.J."/>
            <person name="Fu Y.H."/>
            <person name="Li H.F."/>
        </authorList>
    </citation>
    <scope>NUCLEOTIDE SEQUENCE [LARGE SCALE GENOMIC DNA]</scope>
    <source>
        <strain evidence="2 3">H-1</strain>
    </source>
</reference>
<evidence type="ECO:0000256" key="1">
    <source>
        <dbReference type="SAM" id="SignalP"/>
    </source>
</evidence>
<dbReference type="EMBL" id="JACOAF010000008">
    <property type="protein sequence ID" value="MBC3538689.1"/>
    <property type="molecule type" value="Genomic_DNA"/>
</dbReference>
<protein>
    <recommendedName>
        <fullName evidence="4">Lipoprotein</fullName>
    </recommendedName>
</protein>
<keyword evidence="1" id="KW-0732">Signal</keyword>
<dbReference type="RefSeq" id="WP_186632839.1">
    <property type="nucleotide sequence ID" value="NZ_JACOAF010000008.1"/>
</dbReference>
<comment type="caution">
    <text evidence="2">The sequence shown here is derived from an EMBL/GenBank/DDBJ whole genome shotgun (WGS) entry which is preliminary data.</text>
</comment>
<dbReference type="PROSITE" id="PS51257">
    <property type="entry name" value="PROKAR_LIPOPROTEIN"/>
    <property type="match status" value="1"/>
</dbReference>